<gene>
    <name evidence="1" type="ORF">L1987_34214</name>
</gene>
<proteinExistence type="predicted"/>
<keyword evidence="2" id="KW-1185">Reference proteome</keyword>
<evidence type="ECO:0000313" key="1">
    <source>
        <dbReference type="EMBL" id="KAI3798929.1"/>
    </source>
</evidence>
<evidence type="ECO:0000313" key="2">
    <source>
        <dbReference type="Proteomes" id="UP001056120"/>
    </source>
</evidence>
<accession>A0ACB9HT25</accession>
<reference evidence="1 2" key="2">
    <citation type="journal article" date="2022" name="Mol. Ecol. Resour.">
        <title>The genomes of chicory, endive, great burdock and yacon provide insights into Asteraceae paleo-polyploidization history and plant inulin production.</title>
        <authorList>
            <person name="Fan W."/>
            <person name="Wang S."/>
            <person name="Wang H."/>
            <person name="Wang A."/>
            <person name="Jiang F."/>
            <person name="Liu H."/>
            <person name="Zhao H."/>
            <person name="Xu D."/>
            <person name="Zhang Y."/>
        </authorList>
    </citation>
    <scope>NUCLEOTIDE SEQUENCE [LARGE SCALE GENOMIC DNA]</scope>
    <source>
        <strain evidence="2">cv. Yunnan</strain>
        <tissue evidence="1">Leaves</tissue>
    </source>
</reference>
<protein>
    <submittedName>
        <fullName evidence="1">Uncharacterized protein</fullName>
    </submittedName>
</protein>
<name>A0ACB9HT25_9ASTR</name>
<organism evidence="1 2">
    <name type="scientific">Smallanthus sonchifolius</name>
    <dbReference type="NCBI Taxonomy" id="185202"/>
    <lineage>
        <taxon>Eukaryota</taxon>
        <taxon>Viridiplantae</taxon>
        <taxon>Streptophyta</taxon>
        <taxon>Embryophyta</taxon>
        <taxon>Tracheophyta</taxon>
        <taxon>Spermatophyta</taxon>
        <taxon>Magnoliopsida</taxon>
        <taxon>eudicotyledons</taxon>
        <taxon>Gunneridae</taxon>
        <taxon>Pentapetalae</taxon>
        <taxon>asterids</taxon>
        <taxon>campanulids</taxon>
        <taxon>Asterales</taxon>
        <taxon>Asteraceae</taxon>
        <taxon>Asteroideae</taxon>
        <taxon>Heliantheae alliance</taxon>
        <taxon>Millerieae</taxon>
        <taxon>Smallanthus</taxon>
    </lineage>
</organism>
<dbReference type="Proteomes" id="UP001056120">
    <property type="component" value="Linkage Group LG11"/>
</dbReference>
<sequence>MIDAEESKFSDMEKGNIITLSISTDHKIHLAQKMLAEFIGTFCIIFTGCGLVVVNKLYDGIVTFPGICVTWGLIVMAMVYTVGHVSGAHFNPVVTITLSLLGLCPYKEVAFYILSQLLGSIVASGTLCLIMNVTSEAHFGTTPSGSTLQSFVVEIIITFILMFIVSGATIDHRAVYNEIQLSDFPSTNLPWFHPQICGIKPSTAVGSMYRSPELYAKLRRDMDVDNSTADAVSVLQSLP</sequence>
<dbReference type="EMBL" id="CM042028">
    <property type="protein sequence ID" value="KAI3798929.1"/>
    <property type="molecule type" value="Genomic_DNA"/>
</dbReference>
<reference evidence="2" key="1">
    <citation type="journal article" date="2022" name="Mol. Ecol. Resour.">
        <title>The genomes of chicory, endive, great burdock and yacon provide insights into Asteraceae palaeo-polyploidization history and plant inulin production.</title>
        <authorList>
            <person name="Fan W."/>
            <person name="Wang S."/>
            <person name="Wang H."/>
            <person name="Wang A."/>
            <person name="Jiang F."/>
            <person name="Liu H."/>
            <person name="Zhao H."/>
            <person name="Xu D."/>
            <person name="Zhang Y."/>
        </authorList>
    </citation>
    <scope>NUCLEOTIDE SEQUENCE [LARGE SCALE GENOMIC DNA]</scope>
    <source>
        <strain evidence="2">cv. Yunnan</strain>
    </source>
</reference>
<comment type="caution">
    <text evidence="1">The sequence shown here is derived from an EMBL/GenBank/DDBJ whole genome shotgun (WGS) entry which is preliminary data.</text>
</comment>